<dbReference type="Gene3D" id="3.40.710.10">
    <property type="entry name" value="DD-peptidase/beta-lactamase superfamily"/>
    <property type="match status" value="1"/>
</dbReference>
<keyword evidence="5" id="KW-1185">Reference proteome</keyword>
<feature type="region of interest" description="Disordered" evidence="1">
    <location>
        <begin position="1"/>
        <end position="20"/>
    </location>
</feature>
<organism evidence="4 5">
    <name type="scientific">Arthrobacter livingstonensis</name>
    <dbReference type="NCBI Taxonomy" id="670078"/>
    <lineage>
        <taxon>Bacteria</taxon>
        <taxon>Bacillati</taxon>
        <taxon>Actinomycetota</taxon>
        <taxon>Actinomycetes</taxon>
        <taxon>Micrococcales</taxon>
        <taxon>Micrococcaceae</taxon>
        <taxon>Arthrobacter</taxon>
    </lineage>
</organism>
<feature type="domain" description="Beta-lactamase class A catalytic" evidence="2">
    <location>
        <begin position="161"/>
        <end position="262"/>
    </location>
</feature>
<sequence length="432" mass="45608">MSTASPTPASPSAESGVPATPAGKQLAWLLDASRALPIDPATVKGHFDAAFLAQVRPTKINQILTAVTPPGGLEVTSIVPGSRPSHLVAVVESGEGKLQLSLATQPEGKIEGLLITPASTPNPARTSWSELDERLTAVAPKVGMVIAEVGAYGACTTIHAVHATRAAPLASMFKLYVLGAVAQQIESGTLRWNQQLTITSQIKSLPTGVLQNRPDGSTVTVQDAATKMVSISDNTAADLLAATVGRGAIESMQHTLGSANSARNVPFLRTRELSILKGTDYPKYRNAYLALSPTARLAYLNHTIDRIPLNTVNSWQQPRDITTLEWYASPQDVCRALAGLDQMARTPALNPLTAIMSANDGGLHLNTRDWSGMWFKAGSEPGVLTLGWLARSTTGRTYATVLMTANPDKPLNEATAPELLALARGAFSLATG</sequence>
<feature type="compositionally biased region" description="Low complexity" evidence="1">
    <location>
        <begin position="1"/>
        <end position="13"/>
    </location>
</feature>
<dbReference type="AlphaFoldDB" id="A0A2V5L5M5"/>
<dbReference type="PANTHER" id="PTHR35333:SF5">
    <property type="entry name" value="CONSERVED LIPOPROTEIN LPQF-RELATED"/>
    <property type="match status" value="1"/>
</dbReference>
<name>A0A2V5L5M5_9MICC</name>
<dbReference type="InterPro" id="IPR040846">
    <property type="entry name" value="ORF_12_N"/>
</dbReference>
<dbReference type="GO" id="GO:0008800">
    <property type="term" value="F:beta-lactamase activity"/>
    <property type="evidence" value="ECO:0007669"/>
    <property type="project" value="InterPro"/>
</dbReference>
<dbReference type="SUPFAM" id="SSF56601">
    <property type="entry name" value="beta-lactamase/transpeptidase-like"/>
    <property type="match status" value="1"/>
</dbReference>
<evidence type="ECO:0000259" key="3">
    <source>
        <dbReference type="Pfam" id="PF18042"/>
    </source>
</evidence>
<dbReference type="EMBL" id="QJVD01000024">
    <property type="protein sequence ID" value="PYI65484.1"/>
    <property type="molecule type" value="Genomic_DNA"/>
</dbReference>
<proteinExistence type="predicted"/>
<dbReference type="Gene3D" id="3.10.450.280">
    <property type="match status" value="1"/>
</dbReference>
<dbReference type="InterPro" id="IPR045155">
    <property type="entry name" value="Beta-lactam_cat"/>
</dbReference>
<dbReference type="InterPro" id="IPR012338">
    <property type="entry name" value="Beta-lactam/transpept-like"/>
</dbReference>
<protein>
    <submittedName>
        <fullName evidence="4">Uncharacterized protein</fullName>
    </submittedName>
</protein>
<dbReference type="GO" id="GO:0046677">
    <property type="term" value="P:response to antibiotic"/>
    <property type="evidence" value="ECO:0007669"/>
    <property type="project" value="InterPro"/>
</dbReference>
<evidence type="ECO:0000313" key="5">
    <source>
        <dbReference type="Proteomes" id="UP000247832"/>
    </source>
</evidence>
<evidence type="ECO:0000259" key="2">
    <source>
        <dbReference type="Pfam" id="PF13354"/>
    </source>
</evidence>
<feature type="domain" description="ORF 12 gene product N-terminal" evidence="3">
    <location>
        <begin position="17"/>
        <end position="110"/>
    </location>
</feature>
<dbReference type="InterPro" id="IPR000871">
    <property type="entry name" value="Beta-lactam_class-A"/>
</dbReference>
<reference evidence="4 5" key="1">
    <citation type="submission" date="2018-05" db="EMBL/GenBank/DDBJ databases">
        <title>Genetic diversity of glacier-inhabiting Cryobacterium bacteria in China and description of Cryobacterium mengkeensis sp. nov. and Arthrobacter glacialis sp. nov.</title>
        <authorList>
            <person name="Liu Q."/>
            <person name="Xin Y.-H."/>
        </authorList>
    </citation>
    <scope>NUCLEOTIDE SEQUENCE [LARGE SCALE GENOMIC DNA]</scope>
    <source>
        <strain evidence="4 5">LI2</strain>
    </source>
</reference>
<dbReference type="Pfam" id="PF13354">
    <property type="entry name" value="Beta-lactamase2"/>
    <property type="match status" value="1"/>
</dbReference>
<dbReference type="Proteomes" id="UP000247832">
    <property type="component" value="Unassembled WGS sequence"/>
</dbReference>
<dbReference type="GO" id="GO:0030655">
    <property type="term" value="P:beta-lactam antibiotic catabolic process"/>
    <property type="evidence" value="ECO:0007669"/>
    <property type="project" value="InterPro"/>
</dbReference>
<evidence type="ECO:0000256" key="1">
    <source>
        <dbReference type="SAM" id="MobiDB-lite"/>
    </source>
</evidence>
<dbReference type="Pfam" id="PF18042">
    <property type="entry name" value="ORF_12_N"/>
    <property type="match status" value="1"/>
</dbReference>
<comment type="caution">
    <text evidence="4">The sequence shown here is derived from an EMBL/GenBank/DDBJ whole genome shotgun (WGS) entry which is preliminary data.</text>
</comment>
<evidence type="ECO:0000313" key="4">
    <source>
        <dbReference type="EMBL" id="PYI65484.1"/>
    </source>
</evidence>
<gene>
    <name evidence="4" type="ORF">CVV68_18105</name>
</gene>
<accession>A0A2V5L5M5</accession>
<dbReference type="PANTHER" id="PTHR35333">
    <property type="entry name" value="BETA-LACTAMASE"/>
    <property type="match status" value="1"/>
</dbReference>